<dbReference type="EMBL" id="MK936476">
    <property type="protein sequence ID" value="QDH84826.1"/>
    <property type="molecule type" value="Genomic_DNA"/>
</dbReference>
<sequence length="160" mass="19442">MRKRMSQVDSWKKEREARKEEEEKIKLNDFSNISFKFEDEALQKEYIDAWKYFSKLTFLPKEKHVSYVNAVSLVRGKRREQLLKILNIYERNDDSNNKNAKTHKYTLYDETAKDNNTSMYKYIKGIEELFDEIGKADRPKTTIDDKEVRYNFLYYHLIEK</sequence>
<feature type="compositionally biased region" description="Basic and acidic residues" evidence="1">
    <location>
        <begin position="10"/>
        <end position="21"/>
    </location>
</feature>
<gene>
    <name evidence="2" type="ORF">SA46CL1_6</name>
</gene>
<protein>
    <submittedName>
        <fullName evidence="2">Uncharacterized protein</fullName>
    </submittedName>
</protein>
<evidence type="ECO:0000256" key="1">
    <source>
        <dbReference type="SAM" id="MobiDB-lite"/>
    </source>
</evidence>
<name>A0A6M2YDL4_9CAUD</name>
<proteinExistence type="predicted"/>
<reference evidence="2 3" key="1">
    <citation type="submission" date="2019-05" db="EMBL/GenBank/DDBJ databases">
        <title>Biocontrol of Methicillin-resistant Staphylococcus aureus using bacteriophage cocktail.</title>
        <authorList>
            <person name="Hoang D.M."/>
            <person name="Hoang S.M."/>
            <person name="Honjoh K.-I."/>
            <person name="Miyamoto T."/>
        </authorList>
    </citation>
    <scope>NUCLEOTIDE SEQUENCE [LARGE SCALE GENOMIC DNA]</scope>
</reference>
<organism evidence="2 3">
    <name type="scientific">Staphylococcus phage SA46-CL1</name>
    <dbReference type="NCBI Taxonomy" id="2591106"/>
    <lineage>
        <taxon>Viruses</taxon>
        <taxon>Duplodnaviria</taxon>
        <taxon>Heunggongvirae</taxon>
        <taxon>Uroviricota</taxon>
        <taxon>Caudoviricetes</taxon>
        <taxon>Rountreeviridae</taxon>
        <taxon>Rakietenvirinae</taxon>
        <taxon>Rosenblumvirus</taxon>
        <taxon>Rosenblumvirus SA46CL1</taxon>
    </lineage>
</organism>
<accession>A0A6M2YDL4</accession>
<evidence type="ECO:0000313" key="2">
    <source>
        <dbReference type="EMBL" id="QDH84826.1"/>
    </source>
</evidence>
<keyword evidence="3" id="KW-1185">Reference proteome</keyword>
<feature type="region of interest" description="Disordered" evidence="1">
    <location>
        <begin position="1"/>
        <end position="21"/>
    </location>
</feature>
<dbReference type="Proteomes" id="UP000500990">
    <property type="component" value="Segment"/>
</dbReference>
<evidence type="ECO:0000313" key="3">
    <source>
        <dbReference type="Proteomes" id="UP000500990"/>
    </source>
</evidence>